<dbReference type="PANTHER" id="PTHR44051">
    <property type="entry name" value="GLUTATHIONE S-TRANSFERASE-RELATED"/>
    <property type="match status" value="1"/>
</dbReference>
<dbReference type="Gene3D" id="1.20.1050.10">
    <property type="match status" value="1"/>
</dbReference>
<dbReference type="CDD" id="cd03188">
    <property type="entry name" value="GST_C_Beta"/>
    <property type="match status" value="1"/>
</dbReference>
<organism evidence="3 4">
    <name type="scientific">Cognatilysobacter bugurensis</name>
    <dbReference type="NCBI Taxonomy" id="543356"/>
    <lineage>
        <taxon>Bacteria</taxon>
        <taxon>Pseudomonadati</taxon>
        <taxon>Pseudomonadota</taxon>
        <taxon>Gammaproteobacteria</taxon>
        <taxon>Lysobacterales</taxon>
        <taxon>Lysobacteraceae</taxon>
        <taxon>Cognatilysobacter</taxon>
    </lineage>
</organism>
<dbReference type="SFLD" id="SFLDG01150">
    <property type="entry name" value="Main.1:_Beta-like"/>
    <property type="match status" value="1"/>
</dbReference>
<dbReference type="EMBL" id="BMYD01000001">
    <property type="protein sequence ID" value="GHA70468.1"/>
    <property type="molecule type" value="Genomic_DNA"/>
</dbReference>
<dbReference type="PANTHER" id="PTHR44051:SF21">
    <property type="entry name" value="GLUTATHIONE S-TRANSFERASE FAMILY PROTEIN"/>
    <property type="match status" value="1"/>
</dbReference>
<dbReference type="PROSITE" id="PS50404">
    <property type="entry name" value="GST_NTER"/>
    <property type="match status" value="1"/>
</dbReference>
<sequence>MSSTAPHTLYYSPGAASLVVHWLLIELDEAYELRLVDTKSGEQKSPEYLALNPNGVVPTLVIDNEPQFEAAALVQTLADRRPEAGLAPALDDPRRGAHTQWMFHLANSVQPLFRIWWYPHEVAGEAQAEAARAHVAPRIEAAWERLDAHLAANGPHLLGDRMSAADFYLLMLMRWSRNMPRPATEWPHLATLARTLTARPSFRTLYEREGLTEWP</sequence>
<dbReference type="AlphaFoldDB" id="A0A918STH0"/>
<gene>
    <name evidence="3" type="primary">gst</name>
    <name evidence="3" type="ORF">GCM10007067_03280</name>
</gene>
<dbReference type="SFLD" id="SFLDS00019">
    <property type="entry name" value="Glutathione_Transferase_(cytos"/>
    <property type="match status" value="1"/>
</dbReference>
<dbReference type="InterPro" id="IPR040079">
    <property type="entry name" value="Glutathione_S-Trfase"/>
</dbReference>
<name>A0A918STH0_9GAMM</name>
<reference evidence="3" key="2">
    <citation type="submission" date="2020-09" db="EMBL/GenBank/DDBJ databases">
        <authorList>
            <person name="Sun Q."/>
            <person name="Kim S."/>
        </authorList>
    </citation>
    <scope>NUCLEOTIDE SEQUENCE</scope>
    <source>
        <strain evidence="3">KCTC 23077</strain>
    </source>
</reference>
<proteinExistence type="predicted"/>
<evidence type="ECO:0000259" key="2">
    <source>
        <dbReference type="PROSITE" id="PS50405"/>
    </source>
</evidence>
<dbReference type="Proteomes" id="UP000646426">
    <property type="component" value="Unassembled WGS sequence"/>
</dbReference>
<keyword evidence="4" id="KW-1185">Reference proteome</keyword>
<dbReference type="RefSeq" id="WP_189452684.1">
    <property type="nucleotide sequence ID" value="NZ_BMYD01000001.1"/>
</dbReference>
<dbReference type="SFLD" id="SFLDG00358">
    <property type="entry name" value="Main_(cytGST)"/>
    <property type="match status" value="1"/>
</dbReference>
<evidence type="ECO:0000313" key="3">
    <source>
        <dbReference type="EMBL" id="GHA70468.1"/>
    </source>
</evidence>
<dbReference type="Gene3D" id="3.40.30.10">
    <property type="entry name" value="Glutaredoxin"/>
    <property type="match status" value="1"/>
</dbReference>
<reference evidence="3" key="1">
    <citation type="journal article" date="2014" name="Int. J. Syst. Evol. Microbiol.">
        <title>Complete genome sequence of Corynebacterium casei LMG S-19264T (=DSM 44701T), isolated from a smear-ripened cheese.</title>
        <authorList>
            <consortium name="US DOE Joint Genome Institute (JGI-PGF)"/>
            <person name="Walter F."/>
            <person name="Albersmeier A."/>
            <person name="Kalinowski J."/>
            <person name="Ruckert C."/>
        </authorList>
    </citation>
    <scope>NUCLEOTIDE SEQUENCE</scope>
    <source>
        <strain evidence="3">KCTC 23077</strain>
    </source>
</reference>
<dbReference type="InterPro" id="IPR004045">
    <property type="entry name" value="Glutathione_S-Trfase_N"/>
</dbReference>
<dbReference type="SUPFAM" id="SSF47616">
    <property type="entry name" value="GST C-terminal domain-like"/>
    <property type="match status" value="1"/>
</dbReference>
<dbReference type="PROSITE" id="PS50405">
    <property type="entry name" value="GST_CTER"/>
    <property type="match status" value="1"/>
</dbReference>
<dbReference type="InterPro" id="IPR036282">
    <property type="entry name" value="Glutathione-S-Trfase_C_sf"/>
</dbReference>
<accession>A0A918STH0</accession>
<dbReference type="SUPFAM" id="SSF52833">
    <property type="entry name" value="Thioredoxin-like"/>
    <property type="match status" value="1"/>
</dbReference>
<feature type="domain" description="GST N-terminal" evidence="1">
    <location>
        <begin position="4"/>
        <end position="85"/>
    </location>
</feature>
<evidence type="ECO:0000259" key="1">
    <source>
        <dbReference type="PROSITE" id="PS50404"/>
    </source>
</evidence>
<dbReference type="InterPro" id="IPR036249">
    <property type="entry name" value="Thioredoxin-like_sf"/>
</dbReference>
<comment type="caution">
    <text evidence="3">The sequence shown here is derived from an EMBL/GenBank/DDBJ whole genome shotgun (WGS) entry which is preliminary data.</text>
</comment>
<dbReference type="Pfam" id="PF13410">
    <property type="entry name" value="GST_C_2"/>
    <property type="match status" value="1"/>
</dbReference>
<dbReference type="Pfam" id="PF13409">
    <property type="entry name" value="GST_N_2"/>
    <property type="match status" value="1"/>
</dbReference>
<dbReference type="InterPro" id="IPR010987">
    <property type="entry name" value="Glutathione-S-Trfase_C-like"/>
</dbReference>
<evidence type="ECO:0000313" key="4">
    <source>
        <dbReference type="Proteomes" id="UP000646426"/>
    </source>
</evidence>
<protein>
    <submittedName>
        <fullName evidence="3">Glutathione S-transferase</fullName>
    </submittedName>
</protein>
<dbReference type="CDD" id="cd03057">
    <property type="entry name" value="GST_N_Beta"/>
    <property type="match status" value="1"/>
</dbReference>
<feature type="domain" description="GST C-terminal" evidence="2">
    <location>
        <begin position="91"/>
        <end position="215"/>
    </location>
</feature>